<keyword evidence="4" id="KW-0812">Transmembrane</keyword>
<gene>
    <name evidence="10" type="ORF">PACLA_8A019427</name>
</gene>
<evidence type="ECO:0000256" key="2">
    <source>
        <dbReference type="ARBA" id="ARBA00007577"/>
    </source>
</evidence>
<dbReference type="GO" id="GO:0005743">
    <property type="term" value="C:mitochondrial inner membrane"/>
    <property type="evidence" value="ECO:0007669"/>
    <property type="project" value="TreeGrafter"/>
</dbReference>
<evidence type="ECO:0000256" key="8">
    <source>
        <dbReference type="ARBA" id="ARBA00022989"/>
    </source>
</evidence>
<dbReference type="CDD" id="cd03249">
    <property type="entry name" value="ABC_MTABC3_MDL1_MDL2"/>
    <property type="match status" value="1"/>
</dbReference>
<reference evidence="10" key="1">
    <citation type="submission" date="2020-04" db="EMBL/GenBank/DDBJ databases">
        <authorList>
            <person name="Alioto T."/>
            <person name="Alioto T."/>
            <person name="Gomez Garrido J."/>
        </authorList>
    </citation>
    <scope>NUCLEOTIDE SEQUENCE</scope>
    <source>
        <strain evidence="10">A484AB</strain>
    </source>
</reference>
<comment type="caution">
    <text evidence="10">The sequence shown here is derived from an EMBL/GenBank/DDBJ whole genome shotgun (WGS) entry which is preliminary data.</text>
</comment>
<comment type="subcellular location">
    <subcellularLocation>
        <location evidence="1">Membrane</location>
        <topology evidence="1">Multi-pass membrane protein</topology>
    </subcellularLocation>
</comment>
<dbReference type="InterPro" id="IPR039421">
    <property type="entry name" value="Type_1_exporter"/>
</dbReference>
<dbReference type="Proteomes" id="UP001152795">
    <property type="component" value="Unassembled WGS sequence"/>
</dbReference>
<dbReference type="OrthoDB" id="6500128at2759"/>
<proteinExistence type="inferred from homology"/>
<keyword evidence="8" id="KW-1133">Transmembrane helix</keyword>
<dbReference type="Pfam" id="PF00005">
    <property type="entry name" value="ABC_tran"/>
    <property type="match status" value="2"/>
</dbReference>
<keyword evidence="3" id="KW-0813">Transport</keyword>
<dbReference type="InterPro" id="IPR003439">
    <property type="entry name" value="ABC_transporter-like_ATP-bd"/>
</dbReference>
<dbReference type="InterPro" id="IPR017871">
    <property type="entry name" value="ABC_transporter-like_CS"/>
</dbReference>
<evidence type="ECO:0000256" key="7">
    <source>
        <dbReference type="ARBA" id="ARBA00022840"/>
    </source>
</evidence>
<keyword evidence="7" id="KW-0067">ATP-binding</keyword>
<dbReference type="EMBL" id="CACRXK020002510">
    <property type="protein sequence ID" value="CAB3994658.1"/>
    <property type="molecule type" value="Genomic_DNA"/>
</dbReference>
<dbReference type="Gene3D" id="1.20.1560.10">
    <property type="entry name" value="ABC transporter type 1, transmembrane domain"/>
    <property type="match status" value="1"/>
</dbReference>
<organism evidence="10 11">
    <name type="scientific">Paramuricea clavata</name>
    <name type="common">Red gorgonian</name>
    <name type="synonym">Violescent sea-whip</name>
    <dbReference type="NCBI Taxonomy" id="317549"/>
    <lineage>
        <taxon>Eukaryota</taxon>
        <taxon>Metazoa</taxon>
        <taxon>Cnidaria</taxon>
        <taxon>Anthozoa</taxon>
        <taxon>Octocorallia</taxon>
        <taxon>Malacalcyonacea</taxon>
        <taxon>Plexauridae</taxon>
        <taxon>Paramuricea</taxon>
    </lineage>
</organism>
<dbReference type="InterPro" id="IPR027417">
    <property type="entry name" value="P-loop_NTPase"/>
</dbReference>
<name>A0A6S7GRK0_PARCT</name>
<dbReference type="PROSITE" id="PS00211">
    <property type="entry name" value="ABC_TRANSPORTER_1"/>
    <property type="match status" value="1"/>
</dbReference>
<dbReference type="CDD" id="cd18577">
    <property type="entry name" value="ABC_6TM_Pgp_ABCB1_D1_like"/>
    <property type="match status" value="1"/>
</dbReference>
<sequence>MHHICFLLCSEESNQIQLVTIRELFRFADRTDSILLTLAVIGSIIYGIIIPAQFILFGKMINDFVAYIINENYDLSDRLPDLEASTTRTAGFYVMLAVGNLVFAWLGMGLFALSAERQVHKMRLAMFQSAIYKNIGWFEMFSVGELNTRFTEEMKIILDGIGSNFSSIISSVVCFGAGYLIGLILCWDLTLILLATFPLMMLCGIVMTKMSGIYTNKELKAYAKAGKIAEQSISSIKTVVAFGGEHHQVKLYDENLIDASKYAIKKAVSLGLGMGGFQLILYADYALSVWYIIKLARETETTPGDALAVFFAVTMGSMILGQTAATCFEALASARGAAFVVFQTIDQKSEIDASSSAGKKLENISGALEFCHVNFAYPRRPAFEVLKEFNLKIPSGKCVALVGESGCGKTTIGKLLQRFYDTDRGSVLLDHQNIKDLNVSHLRRHIGVVNQEPVLFSTTIAENIAFGREGVTQHEIEKAAKIANAHDFIIRFPKGYETLCGERGTQMSGGQKQRIAIARALVRNPKILLLDEATSALDSESEAAVQEAIRKAGQGRTMIIIAHRLSTIRNADIIAVISEGHVVEIGTHEELLVLDGLYSSFVKLQANYDDDVEEDGSSFDDEQFFHITDNGARKLTSLVSTIDGSQAKTLLVFDHVDNIKPISFTKILKWNAQEWNVLVLGCIGAALYGSYPFLYGIAFGGVLHTMRYNSRIEEESESMDHDSKHWAVFFFLIGVESGLGIFLQNWCFSSAGEALTKRLRKAAFSAFLRQDMAYFDSPENGTGVVCSRLATEVSSIQGATGPQLGLFVSSMVTIIGGLIVAFAASWKLTLTMMAFIPIVIIAITLINYFLGANDCGKAADCYAKVIEESFANIETIASFNRESERFVKYHEAAAAMHRKARKSSHYVGVITGTIMAIINLSFAVSFRVGGYLVTEHEVTLKDMMKSIFTIVLSAIVIGQVISITPEYSKAKRAASRLFNLLERVPFIDSCSNDGKKPNHCHGNLSLSNVIFRYPTRRDYKVLRNFDLSVQSGQTVALVGTSGCGKTTLMSLIARFYDVTVGRVIVDGNDIKDLNLKWLRSQIAIVSQEPVLFDMTIRDNIAYPDSTGNITDKEVIKAARLANIHEYIITLPKERIKTV</sequence>
<dbReference type="PANTHER" id="PTHR43394:SF27">
    <property type="entry name" value="ATP-DEPENDENT TRANSLOCASE ABCB1-LIKE"/>
    <property type="match status" value="1"/>
</dbReference>
<dbReference type="PANTHER" id="PTHR43394">
    <property type="entry name" value="ATP-DEPENDENT PERMEASE MDL1, MITOCHONDRIAL"/>
    <property type="match status" value="1"/>
</dbReference>
<dbReference type="GO" id="GO:0015421">
    <property type="term" value="F:ABC-type oligopeptide transporter activity"/>
    <property type="evidence" value="ECO:0007669"/>
    <property type="project" value="TreeGrafter"/>
</dbReference>
<dbReference type="InterPro" id="IPR036640">
    <property type="entry name" value="ABC1_TM_sf"/>
</dbReference>
<keyword evidence="11" id="KW-1185">Reference proteome</keyword>
<evidence type="ECO:0000256" key="6">
    <source>
        <dbReference type="ARBA" id="ARBA00022741"/>
    </source>
</evidence>
<dbReference type="GO" id="GO:0005524">
    <property type="term" value="F:ATP binding"/>
    <property type="evidence" value="ECO:0007669"/>
    <property type="project" value="UniProtKB-KW"/>
</dbReference>
<keyword evidence="9" id="KW-0472">Membrane</keyword>
<dbReference type="InterPro" id="IPR011527">
    <property type="entry name" value="ABC1_TM_dom"/>
</dbReference>
<evidence type="ECO:0000313" key="10">
    <source>
        <dbReference type="EMBL" id="CAB3994658.1"/>
    </source>
</evidence>
<dbReference type="FunFam" id="1.20.1560.10:FF:000018">
    <property type="entry name" value="ATP-binding cassette subfamily B member 11"/>
    <property type="match status" value="1"/>
</dbReference>
<evidence type="ECO:0000313" key="11">
    <source>
        <dbReference type="Proteomes" id="UP001152795"/>
    </source>
</evidence>
<protein>
    <submittedName>
        <fullName evidence="10">Multidrug resistance 1</fullName>
    </submittedName>
</protein>
<dbReference type="InterPro" id="IPR003593">
    <property type="entry name" value="AAA+_ATPase"/>
</dbReference>
<keyword evidence="5" id="KW-0677">Repeat</keyword>
<dbReference type="GO" id="GO:0090374">
    <property type="term" value="P:oligopeptide export from mitochondrion"/>
    <property type="evidence" value="ECO:0007669"/>
    <property type="project" value="TreeGrafter"/>
</dbReference>
<accession>A0A6S7GRK0</accession>
<dbReference type="GO" id="GO:0016887">
    <property type="term" value="F:ATP hydrolysis activity"/>
    <property type="evidence" value="ECO:0007669"/>
    <property type="project" value="InterPro"/>
</dbReference>
<evidence type="ECO:0000256" key="1">
    <source>
        <dbReference type="ARBA" id="ARBA00004141"/>
    </source>
</evidence>
<dbReference type="Gene3D" id="3.40.50.300">
    <property type="entry name" value="P-loop containing nucleotide triphosphate hydrolases"/>
    <property type="match status" value="2"/>
</dbReference>
<dbReference type="PROSITE" id="PS50929">
    <property type="entry name" value="ABC_TM1F"/>
    <property type="match status" value="2"/>
</dbReference>
<dbReference type="Pfam" id="PF00664">
    <property type="entry name" value="ABC_membrane"/>
    <property type="match status" value="2"/>
</dbReference>
<dbReference type="FunFam" id="3.40.50.300:FF:000205">
    <property type="entry name" value="ABC transporter B family member 4"/>
    <property type="match status" value="1"/>
</dbReference>
<dbReference type="AlphaFoldDB" id="A0A6S7GRK0"/>
<dbReference type="CDD" id="cd18578">
    <property type="entry name" value="ABC_6TM_Pgp_ABCB1_D2_like"/>
    <property type="match status" value="1"/>
</dbReference>
<evidence type="ECO:0000256" key="3">
    <source>
        <dbReference type="ARBA" id="ARBA00022448"/>
    </source>
</evidence>
<dbReference type="SUPFAM" id="SSF52540">
    <property type="entry name" value="P-loop containing nucleoside triphosphate hydrolases"/>
    <property type="match status" value="2"/>
</dbReference>
<dbReference type="PROSITE" id="PS50893">
    <property type="entry name" value="ABC_TRANSPORTER_2"/>
    <property type="match status" value="1"/>
</dbReference>
<dbReference type="SUPFAM" id="SSF90123">
    <property type="entry name" value="ABC transporter transmembrane region"/>
    <property type="match status" value="2"/>
</dbReference>
<comment type="similarity">
    <text evidence="2">Belongs to the ABC transporter superfamily. ABCB family. Multidrug resistance exporter (TC 3.A.1.201) subfamily.</text>
</comment>
<evidence type="ECO:0000256" key="5">
    <source>
        <dbReference type="ARBA" id="ARBA00022737"/>
    </source>
</evidence>
<keyword evidence="6" id="KW-0547">Nucleotide-binding</keyword>
<evidence type="ECO:0000256" key="9">
    <source>
        <dbReference type="ARBA" id="ARBA00023136"/>
    </source>
</evidence>
<dbReference type="SMART" id="SM00382">
    <property type="entry name" value="AAA"/>
    <property type="match status" value="2"/>
</dbReference>
<evidence type="ECO:0000256" key="4">
    <source>
        <dbReference type="ARBA" id="ARBA00022692"/>
    </source>
</evidence>